<name>A0A1H4K6T8_9HYPH</name>
<protein>
    <submittedName>
        <fullName evidence="6">Diacylglycerol kinase family enzyme</fullName>
    </submittedName>
</protein>
<dbReference type="Gene3D" id="2.60.200.40">
    <property type="match status" value="1"/>
</dbReference>
<evidence type="ECO:0000256" key="2">
    <source>
        <dbReference type="ARBA" id="ARBA00022741"/>
    </source>
</evidence>
<dbReference type="Gene3D" id="3.40.50.10330">
    <property type="entry name" value="Probable inorganic polyphosphate/atp-NAD kinase, domain 1"/>
    <property type="match status" value="1"/>
</dbReference>
<dbReference type="EMBL" id="FNSL01000001">
    <property type="protein sequence ID" value="SEB53622.1"/>
    <property type="molecule type" value="Genomic_DNA"/>
</dbReference>
<keyword evidence="7" id="KW-1185">Reference proteome</keyword>
<dbReference type="PANTHER" id="PTHR12358">
    <property type="entry name" value="SPHINGOSINE KINASE"/>
    <property type="match status" value="1"/>
</dbReference>
<dbReference type="GO" id="GO:0016301">
    <property type="term" value="F:kinase activity"/>
    <property type="evidence" value="ECO:0007669"/>
    <property type="project" value="UniProtKB-KW"/>
</dbReference>
<dbReference type="PANTHER" id="PTHR12358:SF54">
    <property type="entry name" value="SPHINGOSINE KINASE RELATED PROTEIN"/>
    <property type="match status" value="1"/>
</dbReference>
<keyword evidence="3 6" id="KW-0418">Kinase</keyword>
<keyword evidence="1" id="KW-0808">Transferase</keyword>
<feature type="domain" description="DAGKc" evidence="5">
    <location>
        <begin position="1"/>
        <end position="131"/>
    </location>
</feature>
<keyword evidence="4" id="KW-0067">ATP-binding</keyword>
<evidence type="ECO:0000256" key="3">
    <source>
        <dbReference type="ARBA" id="ARBA00022777"/>
    </source>
</evidence>
<dbReference type="PROSITE" id="PS50146">
    <property type="entry name" value="DAGK"/>
    <property type="match status" value="1"/>
</dbReference>
<sequence>MHVLAVLNRNGGTLRNLDTSALADKMKNIFETEGHSLEIRLCAGDELVPTMEEAARDEKADVLLAGGGDGTISLAAGLLAHSDKALAILPAGTMNLFARSLAIPQDLHAAMSALARGAVREVDIAEADGTFYVHQMSIGMHPQLIRLRERMEFRSRLGKIFASVRAALVTMIRPPRLELELELPDTRLLATTSNLAVTNNLYGEGQRLPFADRPDGGQLGIYITHARTRGELLLFFLNMGIGRWRKNEQVEIHQATEVTVRIRSRRRRFKCAIDGELRPLPKETRIVLHPKALRVLTPQSDDRTA</sequence>
<dbReference type="Pfam" id="PF19279">
    <property type="entry name" value="YegS_C"/>
    <property type="match status" value="1"/>
</dbReference>
<keyword evidence="2" id="KW-0547">Nucleotide-binding</keyword>
<dbReference type="RefSeq" id="WP_007010246.1">
    <property type="nucleotide sequence ID" value="NZ_FNSL01000001.1"/>
</dbReference>
<dbReference type="SMART" id="SM00046">
    <property type="entry name" value="DAGKc"/>
    <property type="match status" value="1"/>
</dbReference>
<dbReference type="InterPro" id="IPR016064">
    <property type="entry name" value="NAD/diacylglycerol_kinase_sf"/>
</dbReference>
<gene>
    <name evidence="6" type="ORF">SAMN05216452_1968</name>
</gene>
<evidence type="ECO:0000313" key="7">
    <source>
        <dbReference type="Proteomes" id="UP000199064"/>
    </source>
</evidence>
<organism evidence="6 7">
    <name type="scientific">Nitratireductor aquibiodomus</name>
    <dbReference type="NCBI Taxonomy" id="204799"/>
    <lineage>
        <taxon>Bacteria</taxon>
        <taxon>Pseudomonadati</taxon>
        <taxon>Pseudomonadota</taxon>
        <taxon>Alphaproteobacteria</taxon>
        <taxon>Hyphomicrobiales</taxon>
        <taxon>Phyllobacteriaceae</taxon>
        <taxon>Nitratireductor</taxon>
    </lineage>
</organism>
<dbReference type="AlphaFoldDB" id="A0A1H4K6T8"/>
<accession>A0A1H4K6T8</accession>
<evidence type="ECO:0000313" key="6">
    <source>
        <dbReference type="EMBL" id="SEB53622.1"/>
    </source>
</evidence>
<dbReference type="Pfam" id="PF00781">
    <property type="entry name" value="DAGK_cat"/>
    <property type="match status" value="1"/>
</dbReference>
<reference evidence="7" key="1">
    <citation type="submission" date="2016-10" db="EMBL/GenBank/DDBJ databases">
        <authorList>
            <person name="Varghese N."/>
            <person name="Submissions S."/>
        </authorList>
    </citation>
    <scope>NUCLEOTIDE SEQUENCE [LARGE SCALE GENOMIC DNA]</scope>
    <source>
        <strain evidence="7">ES.061</strain>
    </source>
</reference>
<dbReference type="GO" id="GO:0005524">
    <property type="term" value="F:ATP binding"/>
    <property type="evidence" value="ECO:0007669"/>
    <property type="project" value="UniProtKB-KW"/>
</dbReference>
<evidence type="ECO:0000256" key="1">
    <source>
        <dbReference type="ARBA" id="ARBA00022679"/>
    </source>
</evidence>
<evidence type="ECO:0000256" key="4">
    <source>
        <dbReference type="ARBA" id="ARBA00022840"/>
    </source>
</evidence>
<proteinExistence type="predicted"/>
<dbReference type="InterPro" id="IPR017438">
    <property type="entry name" value="ATP-NAD_kinase_N"/>
</dbReference>
<evidence type="ECO:0000259" key="5">
    <source>
        <dbReference type="PROSITE" id="PS50146"/>
    </source>
</evidence>
<dbReference type="InterPro" id="IPR045540">
    <property type="entry name" value="YegS/DAGK_C"/>
</dbReference>
<dbReference type="InterPro" id="IPR001206">
    <property type="entry name" value="Diacylglycerol_kinase_cat_dom"/>
</dbReference>
<dbReference type="InterPro" id="IPR050187">
    <property type="entry name" value="Lipid_Phosphate_FormReg"/>
</dbReference>
<dbReference type="Proteomes" id="UP000199064">
    <property type="component" value="Unassembled WGS sequence"/>
</dbReference>
<dbReference type="SUPFAM" id="SSF111331">
    <property type="entry name" value="NAD kinase/diacylglycerol kinase-like"/>
    <property type="match status" value="1"/>
</dbReference>